<dbReference type="AlphaFoldDB" id="A0A401M1Y7"/>
<gene>
    <name evidence="1" type="ORF">KGMB02408_46090</name>
</gene>
<reference evidence="1 2" key="1">
    <citation type="submission" date="2018-10" db="EMBL/GenBank/DDBJ databases">
        <title>Draft Genome Sequence of Bacteroides sp. KCTC 15687.</title>
        <authorList>
            <person name="Yu S.Y."/>
            <person name="Kim J.S."/>
            <person name="Oh B.S."/>
            <person name="Park S.H."/>
            <person name="Kang S.W."/>
            <person name="Park J.E."/>
            <person name="Choi S.H."/>
            <person name="Han K.I."/>
            <person name="Lee K.C."/>
            <person name="Eom M.K."/>
            <person name="Suh M.K."/>
            <person name="Lee D.H."/>
            <person name="Yoon H."/>
            <person name="Kim B."/>
            <person name="Yang S.J."/>
            <person name="Lee J.S."/>
            <person name="Lee J.H."/>
        </authorList>
    </citation>
    <scope>NUCLEOTIDE SEQUENCE [LARGE SCALE GENOMIC DNA]</scope>
    <source>
        <strain evidence="1 2">KCTC 15687</strain>
    </source>
</reference>
<accession>A0A401M1Y7</accession>
<sequence>MKNSTAISFYLFYCILNVQGTGLELSICKLTTQRLENDIWIDKNYKNGARLVFSHHITKPKLIEI</sequence>
<proteinExistence type="predicted"/>
<name>A0A401M1Y7_9BACE</name>
<comment type="caution">
    <text evidence="1">The sequence shown here is derived from an EMBL/GenBank/DDBJ whole genome shotgun (WGS) entry which is preliminary data.</text>
</comment>
<keyword evidence="2" id="KW-1185">Reference proteome</keyword>
<dbReference type="Proteomes" id="UP000288079">
    <property type="component" value="Unassembled WGS sequence"/>
</dbReference>
<evidence type="ECO:0000313" key="2">
    <source>
        <dbReference type="Proteomes" id="UP000288079"/>
    </source>
</evidence>
<organism evidence="1 2">
    <name type="scientific">Bacteroides faecalis</name>
    <dbReference type="NCBI Taxonomy" id="2447885"/>
    <lineage>
        <taxon>Bacteria</taxon>
        <taxon>Pseudomonadati</taxon>
        <taxon>Bacteroidota</taxon>
        <taxon>Bacteroidia</taxon>
        <taxon>Bacteroidales</taxon>
        <taxon>Bacteroidaceae</taxon>
        <taxon>Bacteroides</taxon>
    </lineage>
</organism>
<dbReference type="EMBL" id="BHWB01000032">
    <property type="protein sequence ID" value="GCB37664.1"/>
    <property type="molecule type" value="Genomic_DNA"/>
</dbReference>
<protein>
    <submittedName>
        <fullName evidence="1">Uncharacterized protein</fullName>
    </submittedName>
</protein>
<evidence type="ECO:0000313" key="1">
    <source>
        <dbReference type="EMBL" id="GCB37664.1"/>
    </source>
</evidence>
<dbReference type="OrthoDB" id="9796457at2"/>